<evidence type="ECO:0000259" key="10">
    <source>
        <dbReference type="PROSITE" id="PS51371"/>
    </source>
</evidence>
<dbReference type="GO" id="GO:0046872">
    <property type="term" value="F:metal ion binding"/>
    <property type="evidence" value="ECO:0007669"/>
    <property type="project" value="UniProtKB-KW"/>
</dbReference>
<keyword evidence="5 9" id="KW-0460">Magnesium</keyword>
<keyword evidence="9" id="KW-0479">Metal-binding</keyword>
<dbReference type="Pfam" id="PF03448">
    <property type="entry name" value="MgtE_N"/>
    <property type="match status" value="1"/>
</dbReference>
<name>A0A7G7YNA6_9CORY</name>
<feature type="transmembrane region" description="Helical" evidence="9">
    <location>
        <begin position="369"/>
        <end position="389"/>
    </location>
</feature>
<evidence type="ECO:0000256" key="7">
    <source>
        <dbReference type="ARBA" id="ARBA00023136"/>
    </source>
</evidence>
<comment type="subunit">
    <text evidence="9">Homodimer.</text>
</comment>
<evidence type="ECO:0000256" key="4">
    <source>
        <dbReference type="ARBA" id="ARBA00022692"/>
    </source>
</evidence>
<keyword evidence="12" id="KW-1185">Reference proteome</keyword>
<feature type="transmembrane region" description="Helical" evidence="9">
    <location>
        <begin position="427"/>
        <end position="447"/>
    </location>
</feature>
<keyword evidence="7 9" id="KW-0472">Membrane</keyword>
<feature type="transmembrane region" description="Helical" evidence="9">
    <location>
        <begin position="395"/>
        <end position="415"/>
    </location>
</feature>
<evidence type="ECO:0000313" key="12">
    <source>
        <dbReference type="Proteomes" id="UP000515275"/>
    </source>
</evidence>
<reference evidence="11 12" key="1">
    <citation type="submission" date="2019-12" db="EMBL/GenBank/DDBJ databases">
        <title>Corynebacterium sp. nov., isolated from feces of the Anser Albifrons in China.</title>
        <authorList>
            <person name="Liu Q."/>
        </authorList>
    </citation>
    <scope>NUCLEOTIDE SEQUENCE [LARGE SCALE GENOMIC DNA]</scope>
    <source>
        <strain evidence="11 12">23H37-10</strain>
    </source>
</reference>
<dbReference type="InterPro" id="IPR046342">
    <property type="entry name" value="CBS_dom_sf"/>
</dbReference>
<keyword evidence="8" id="KW-0129">CBS domain</keyword>
<dbReference type="SUPFAM" id="SSF54631">
    <property type="entry name" value="CBS-domain pair"/>
    <property type="match status" value="1"/>
</dbReference>
<keyword evidence="3 9" id="KW-0813">Transport</keyword>
<evidence type="ECO:0000256" key="3">
    <source>
        <dbReference type="ARBA" id="ARBA00022448"/>
    </source>
</evidence>
<dbReference type="RefSeq" id="WP_186277188.1">
    <property type="nucleotide sequence ID" value="NZ_CP046883.1"/>
</dbReference>
<dbReference type="InterPro" id="IPR006669">
    <property type="entry name" value="MgtE_transporter"/>
</dbReference>
<comment type="subcellular location">
    <subcellularLocation>
        <location evidence="9">Cell membrane</location>
        <topology evidence="9">Multi-pass membrane protein</topology>
    </subcellularLocation>
    <subcellularLocation>
        <location evidence="1">Membrane</location>
        <topology evidence="1">Multi-pass membrane protein</topology>
    </subcellularLocation>
</comment>
<dbReference type="SUPFAM" id="SSF161093">
    <property type="entry name" value="MgtE membrane domain-like"/>
    <property type="match status" value="1"/>
</dbReference>
<dbReference type="NCBIfam" id="TIGR00400">
    <property type="entry name" value="mgtE"/>
    <property type="match status" value="1"/>
</dbReference>
<comment type="function">
    <text evidence="9">Acts as a magnesium transporter.</text>
</comment>
<evidence type="ECO:0000256" key="1">
    <source>
        <dbReference type="ARBA" id="ARBA00004141"/>
    </source>
</evidence>
<evidence type="ECO:0000256" key="5">
    <source>
        <dbReference type="ARBA" id="ARBA00022842"/>
    </source>
</evidence>
<dbReference type="InterPro" id="IPR006667">
    <property type="entry name" value="SLC41_membr_dom"/>
</dbReference>
<feature type="domain" description="CBS" evidence="10">
    <location>
        <begin position="136"/>
        <end position="207"/>
    </location>
</feature>
<evidence type="ECO:0000313" key="11">
    <source>
        <dbReference type="EMBL" id="QNH95976.1"/>
    </source>
</evidence>
<dbReference type="PROSITE" id="PS51371">
    <property type="entry name" value="CBS"/>
    <property type="match status" value="2"/>
</dbReference>
<dbReference type="KEGG" id="cans:GP473_04190"/>
<dbReference type="CDD" id="cd04606">
    <property type="entry name" value="CBS_pair_Mg_transporter"/>
    <property type="match status" value="1"/>
</dbReference>
<feature type="transmembrane region" description="Helical" evidence="9">
    <location>
        <begin position="294"/>
        <end position="313"/>
    </location>
</feature>
<keyword evidence="6 9" id="KW-1133">Transmembrane helix</keyword>
<evidence type="ECO:0000256" key="9">
    <source>
        <dbReference type="RuleBase" id="RU362011"/>
    </source>
</evidence>
<feature type="transmembrane region" description="Helical" evidence="9">
    <location>
        <begin position="319"/>
        <end position="337"/>
    </location>
</feature>
<dbReference type="Gene3D" id="3.10.580.10">
    <property type="entry name" value="CBS-domain"/>
    <property type="match status" value="1"/>
</dbReference>
<protein>
    <recommendedName>
        <fullName evidence="9">Magnesium transporter MgtE</fullName>
    </recommendedName>
</protein>
<dbReference type="GO" id="GO:0015095">
    <property type="term" value="F:magnesium ion transmembrane transporter activity"/>
    <property type="evidence" value="ECO:0007669"/>
    <property type="project" value="UniProtKB-UniRule"/>
</dbReference>
<comment type="similarity">
    <text evidence="2 9">Belongs to the SLC41A transporter family.</text>
</comment>
<dbReference type="Pfam" id="PF00571">
    <property type="entry name" value="CBS"/>
    <property type="match status" value="1"/>
</dbReference>
<evidence type="ECO:0000256" key="6">
    <source>
        <dbReference type="ARBA" id="ARBA00022989"/>
    </source>
</evidence>
<dbReference type="SMART" id="SM00116">
    <property type="entry name" value="CBS"/>
    <property type="match status" value="2"/>
</dbReference>
<dbReference type="Gene3D" id="1.25.60.10">
    <property type="entry name" value="MgtE N-terminal domain-like"/>
    <property type="match status" value="1"/>
</dbReference>
<organism evidence="11 12">
    <name type="scientific">Corynebacterium anserum</name>
    <dbReference type="NCBI Taxonomy" id="2684406"/>
    <lineage>
        <taxon>Bacteria</taxon>
        <taxon>Bacillati</taxon>
        <taxon>Actinomycetota</taxon>
        <taxon>Actinomycetes</taxon>
        <taxon>Mycobacteriales</taxon>
        <taxon>Corynebacteriaceae</taxon>
        <taxon>Corynebacterium</taxon>
    </lineage>
</organism>
<feature type="domain" description="CBS" evidence="10">
    <location>
        <begin position="209"/>
        <end position="265"/>
    </location>
</feature>
<dbReference type="SMART" id="SM00924">
    <property type="entry name" value="MgtE_N"/>
    <property type="match status" value="1"/>
</dbReference>
<dbReference type="Proteomes" id="UP000515275">
    <property type="component" value="Chromosome"/>
</dbReference>
<dbReference type="GO" id="GO:0005886">
    <property type="term" value="C:plasma membrane"/>
    <property type="evidence" value="ECO:0007669"/>
    <property type="project" value="UniProtKB-SubCell"/>
</dbReference>
<keyword evidence="9" id="KW-1003">Cell membrane</keyword>
<dbReference type="SUPFAM" id="SSF158791">
    <property type="entry name" value="MgtE N-terminal domain-like"/>
    <property type="match status" value="1"/>
</dbReference>
<dbReference type="Gene3D" id="1.10.357.20">
    <property type="entry name" value="SLC41 divalent cation transporters, integral membrane domain"/>
    <property type="match status" value="1"/>
</dbReference>
<dbReference type="InterPro" id="IPR036739">
    <property type="entry name" value="SLC41_membr_dom_sf"/>
</dbReference>
<dbReference type="AlphaFoldDB" id="A0A7G7YNA6"/>
<sequence length="464" mass="50178">MTAAAAQASLRSLLHSRDVDTARQWLSAETSSSIAEEFSRLTPSEMAIAFRLLTKERALRVFEFIDPPVQADLLHGLREEETGEMFNSLAPDDQAELLDEMPAKVAARLLEGLPNSRRELVDDLLGYPAESAGRLMVPTPTVLSPRVTREEALEKIQRNAENSRHPDINASHSEIAVIPVTDDTRKLLGTVALSSLVTAPTGTRVEELLHRDKHHVQASEDQEVAARLMQESDMLALPVVDAEERILGLITVDDAMEVLEFEATEDAYRSGGSEPLKEPYLTATVMTLAKKRGIWLIILILAAFLTINVMEIFESTLEAVVVLSVFVPMIIGTGGNAGSQAASSVVRALAVDEVRPSDIFRVIWREVRVGFLLGIFLGALIFPVIFLLYDGRVGATISLSIVAICTWACIVGGVLPLAGRQLGVDPAVFSTPVVSTLVDATGLLIYFSVAGMIMAEQIAAATGG</sequence>
<evidence type="ECO:0000256" key="8">
    <source>
        <dbReference type="PROSITE-ProRule" id="PRU00703"/>
    </source>
</evidence>
<evidence type="ECO:0000256" key="2">
    <source>
        <dbReference type="ARBA" id="ARBA00009749"/>
    </source>
</evidence>
<dbReference type="InterPro" id="IPR038076">
    <property type="entry name" value="MgtE_N_sf"/>
</dbReference>
<proteinExistence type="inferred from homology"/>
<dbReference type="PANTHER" id="PTHR41394">
    <property type="entry name" value="MAGNESIUM TRANSPORTER MGTE"/>
    <property type="match status" value="1"/>
</dbReference>
<dbReference type="InterPro" id="IPR006668">
    <property type="entry name" value="Mg_transptr_MgtE_intracell_dom"/>
</dbReference>
<dbReference type="Pfam" id="PF01769">
    <property type="entry name" value="MgtE"/>
    <property type="match status" value="1"/>
</dbReference>
<keyword evidence="4 9" id="KW-0812">Transmembrane</keyword>
<dbReference type="EMBL" id="CP046883">
    <property type="protein sequence ID" value="QNH95976.1"/>
    <property type="molecule type" value="Genomic_DNA"/>
</dbReference>
<accession>A0A7G7YNA6</accession>
<gene>
    <name evidence="11" type="primary">mgtE</name>
    <name evidence="11" type="ORF">GP473_04190</name>
</gene>
<dbReference type="InterPro" id="IPR000644">
    <property type="entry name" value="CBS_dom"/>
</dbReference>
<dbReference type="PANTHER" id="PTHR41394:SF8">
    <property type="entry name" value="MAGNESIUM TRANSPORTER MGTE"/>
    <property type="match status" value="1"/>
</dbReference>